<dbReference type="Gramene" id="MELO3C028019.2.1">
    <property type="protein sequence ID" value="MELO3C028019.2.1"/>
    <property type="gene ID" value="MELO3C028019.2"/>
</dbReference>
<reference evidence="2" key="1">
    <citation type="submission" date="2023-03" db="UniProtKB">
        <authorList>
            <consortium name="EnsemblPlants"/>
        </authorList>
    </citation>
    <scope>IDENTIFICATION</scope>
</reference>
<sequence length="65" mass="7136">PSISVSFSASHNGRSAAARRRSTKQPAAFLVRRPRLAAAIVCRGKTDHRGCRFHQPDPNPFPVRA</sequence>
<protein>
    <submittedName>
        <fullName evidence="2">Uncharacterized protein</fullName>
    </submittedName>
</protein>
<feature type="region of interest" description="Disordered" evidence="1">
    <location>
        <begin position="1"/>
        <end position="27"/>
    </location>
</feature>
<feature type="compositionally biased region" description="Polar residues" evidence="1">
    <location>
        <begin position="1"/>
        <end position="13"/>
    </location>
</feature>
<evidence type="ECO:0000313" key="2">
    <source>
        <dbReference type="EnsemblPlants" id="MELO3C028019.2.1"/>
    </source>
</evidence>
<evidence type="ECO:0000256" key="1">
    <source>
        <dbReference type="SAM" id="MobiDB-lite"/>
    </source>
</evidence>
<organism evidence="2">
    <name type="scientific">Cucumis melo</name>
    <name type="common">Muskmelon</name>
    <dbReference type="NCBI Taxonomy" id="3656"/>
    <lineage>
        <taxon>Eukaryota</taxon>
        <taxon>Viridiplantae</taxon>
        <taxon>Streptophyta</taxon>
        <taxon>Embryophyta</taxon>
        <taxon>Tracheophyta</taxon>
        <taxon>Spermatophyta</taxon>
        <taxon>Magnoliopsida</taxon>
        <taxon>eudicotyledons</taxon>
        <taxon>Gunneridae</taxon>
        <taxon>Pentapetalae</taxon>
        <taxon>rosids</taxon>
        <taxon>fabids</taxon>
        <taxon>Cucurbitales</taxon>
        <taxon>Cucurbitaceae</taxon>
        <taxon>Benincaseae</taxon>
        <taxon>Cucumis</taxon>
    </lineage>
</organism>
<accession>A0A9I9E377</accession>
<dbReference type="EnsemblPlants" id="MELO3C028019.2.1">
    <property type="protein sequence ID" value="MELO3C028019.2.1"/>
    <property type="gene ID" value="MELO3C028019.2"/>
</dbReference>
<proteinExistence type="predicted"/>
<dbReference type="AlphaFoldDB" id="A0A9I9E377"/>
<name>A0A9I9E377_CUCME</name>